<dbReference type="InterPro" id="IPR012904">
    <property type="entry name" value="OGG_N"/>
</dbReference>
<dbReference type="AlphaFoldDB" id="A0A6C0G2W4"/>
<gene>
    <name evidence="9" type="ORF">GXP70_17510</name>
</gene>
<evidence type="ECO:0000256" key="2">
    <source>
        <dbReference type="ARBA" id="ARBA00010817"/>
    </source>
</evidence>
<evidence type="ECO:0000256" key="6">
    <source>
        <dbReference type="ARBA" id="ARBA00023204"/>
    </source>
</evidence>
<dbReference type="GO" id="GO:0008725">
    <property type="term" value="F:DNA-3-methyladenine glycosylase activity"/>
    <property type="evidence" value="ECO:0007669"/>
    <property type="project" value="TreeGrafter"/>
</dbReference>
<dbReference type="InterPro" id="IPR023170">
    <property type="entry name" value="HhH_base_excis_C"/>
</dbReference>
<dbReference type="PROSITE" id="PS00516">
    <property type="entry name" value="ALKYLBASE_DNA_GLYCOS"/>
    <property type="match status" value="1"/>
</dbReference>
<dbReference type="GO" id="GO:0043916">
    <property type="term" value="F:DNA-7-methylguanine glycosylase activity"/>
    <property type="evidence" value="ECO:0007669"/>
    <property type="project" value="TreeGrafter"/>
</dbReference>
<dbReference type="Proteomes" id="UP000476064">
    <property type="component" value="Chromosome"/>
</dbReference>
<dbReference type="GO" id="GO:0032131">
    <property type="term" value="F:alkylated DNA binding"/>
    <property type="evidence" value="ECO:0007669"/>
    <property type="project" value="TreeGrafter"/>
</dbReference>
<dbReference type="PANTHER" id="PTHR43003">
    <property type="entry name" value="DNA-3-METHYLADENINE GLYCOSYLASE"/>
    <property type="match status" value="1"/>
</dbReference>
<proteinExistence type="inferred from homology"/>
<dbReference type="GO" id="GO:0005737">
    <property type="term" value="C:cytoplasm"/>
    <property type="evidence" value="ECO:0007669"/>
    <property type="project" value="TreeGrafter"/>
</dbReference>
<evidence type="ECO:0000256" key="4">
    <source>
        <dbReference type="ARBA" id="ARBA00022763"/>
    </source>
</evidence>
<dbReference type="EC" id="3.2.2.21" evidence="3"/>
<dbReference type="InterPro" id="IPR011257">
    <property type="entry name" value="DNA_glycosylase"/>
</dbReference>
<evidence type="ECO:0000256" key="1">
    <source>
        <dbReference type="ARBA" id="ARBA00000086"/>
    </source>
</evidence>
<comment type="catalytic activity">
    <reaction evidence="1">
        <text>Hydrolysis of alkylated DNA, releasing 3-methyladenine, 3-methylguanine, 7-methylguanine and 7-methyladenine.</text>
        <dbReference type="EC" id="3.2.2.21"/>
    </reaction>
</comment>
<dbReference type="GO" id="GO:0032993">
    <property type="term" value="C:protein-DNA complex"/>
    <property type="evidence" value="ECO:0007669"/>
    <property type="project" value="TreeGrafter"/>
</dbReference>
<dbReference type="Gene3D" id="3.30.310.20">
    <property type="entry name" value="DNA-3-methyladenine glycosylase AlkA, N-terminal domain"/>
    <property type="match status" value="1"/>
</dbReference>
<dbReference type="InterPro" id="IPR000035">
    <property type="entry name" value="Alkylbase_DNA_glycsylse_CS"/>
</dbReference>
<dbReference type="InterPro" id="IPR010316">
    <property type="entry name" value="AlkA_N"/>
</dbReference>
<keyword evidence="5" id="KW-0378">Hydrolase</keyword>
<protein>
    <recommendedName>
        <fullName evidence="3">DNA-3-methyladenine glycosylase II</fullName>
        <ecNumber evidence="3">3.2.2.21</ecNumber>
    </recommendedName>
</protein>
<feature type="domain" description="HhH-GPD" evidence="7">
    <location>
        <begin position="158"/>
        <end position="323"/>
    </location>
</feature>
<dbReference type="GO" id="GO:0006289">
    <property type="term" value="P:nucleotide-excision repair"/>
    <property type="evidence" value="ECO:0007669"/>
    <property type="project" value="InterPro"/>
</dbReference>
<dbReference type="EMBL" id="CP048209">
    <property type="protein sequence ID" value="QHT61589.1"/>
    <property type="molecule type" value="Genomic_DNA"/>
</dbReference>
<dbReference type="GO" id="GO:0008534">
    <property type="term" value="F:oxidized purine nucleobase lesion DNA N-glycosylase activity"/>
    <property type="evidence" value="ECO:0007669"/>
    <property type="project" value="InterPro"/>
</dbReference>
<dbReference type="InterPro" id="IPR003265">
    <property type="entry name" value="HhH-GPD_domain"/>
</dbReference>
<evidence type="ECO:0000259" key="7">
    <source>
        <dbReference type="SMART" id="SM00478"/>
    </source>
</evidence>
<reference evidence="9 10" key="1">
    <citation type="submission" date="2020-01" db="EMBL/GenBank/DDBJ databases">
        <title>Paenibacillus sp. nov., isolated from tomato rhizosphere.</title>
        <authorList>
            <person name="Weon H.-Y."/>
            <person name="Lee S.A."/>
        </authorList>
    </citation>
    <scope>NUCLEOTIDE SEQUENCE [LARGE SCALE GENOMIC DNA]</scope>
    <source>
        <strain evidence="9 10">12200R-189</strain>
    </source>
</reference>
<dbReference type="Gene3D" id="1.10.1670.10">
    <property type="entry name" value="Helix-hairpin-Helix base-excision DNA repair enzymes (C-terminal)"/>
    <property type="match status" value="1"/>
</dbReference>
<dbReference type="FunFam" id="1.10.340.30:FF:000004">
    <property type="entry name" value="DNA-3-methyladenine glycosylase II"/>
    <property type="match status" value="1"/>
</dbReference>
<feature type="domain" description="DNA-3-methyladenine glycosylase AlkA N-terminal" evidence="8">
    <location>
        <begin position="26"/>
        <end position="148"/>
    </location>
</feature>
<keyword evidence="10" id="KW-1185">Reference proteome</keyword>
<dbReference type="SMART" id="SM00478">
    <property type="entry name" value="ENDO3c"/>
    <property type="match status" value="1"/>
</dbReference>
<sequence length="323" mass="36483">MSSSLCPRFGPSSSSPRRRRHYESMTLNIIIPPRAAFDFGHILGYLERSGNECLYRIENHTITKLIPLLNDRVLIQAASQPDGSLVIQCPALKEPPDAAYSNAIAAYVRNWFDMDRDLRPFLAMAAQDAVLAGAARRFAGLRIVGIDDLFEALCWGIMGQQINLAFAYTLKRRFVERYGAYAEWNGERYWAFPAPRDIASIGHAELRDMQFTGRKAEYVIGVAQLMAEGGLSRERLLALEDWAAIEQALIRIRGIGPWTANYVLMRCLRMPAAFPIDDVGLHNALKHALGRDAKPTVAEIKSLSEPWGDWKAYATFYLWRLLY</sequence>
<evidence type="ECO:0000259" key="8">
    <source>
        <dbReference type="SMART" id="SM01009"/>
    </source>
</evidence>
<dbReference type="Pfam" id="PF07934">
    <property type="entry name" value="OGG_N"/>
    <property type="match status" value="1"/>
</dbReference>
<dbReference type="KEGG" id="plyc:GXP70_17510"/>
<dbReference type="GO" id="GO:0006307">
    <property type="term" value="P:DNA alkylation repair"/>
    <property type="evidence" value="ECO:0007669"/>
    <property type="project" value="TreeGrafter"/>
</dbReference>
<keyword evidence="4" id="KW-0227">DNA damage</keyword>
<evidence type="ECO:0000313" key="10">
    <source>
        <dbReference type="Proteomes" id="UP000476064"/>
    </source>
</evidence>
<name>A0A6C0G2W4_9BACL</name>
<dbReference type="InterPro" id="IPR051912">
    <property type="entry name" value="Alkylbase_DNA_Glycosylase/TA"/>
</dbReference>
<comment type="similarity">
    <text evidence="2">Belongs to the alkylbase DNA glycosidase AlkA family.</text>
</comment>
<keyword evidence="6" id="KW-0234">DNA repair</keyword>
<dbReference type="SMART" id="SM01009">
    <property type="entry name" value="AlkA_N"/>
    <property type="match status" value="1"/>
</dbReference>
<dbReference type="PANTHER" id="PTHR43003:SF12">
    <property type="entry name" value="DNA-3-METHYLADENINE GLYCOSYLASE"/>
    <property type="match status" value="1"/>
</dbReference>
<dbReference type="Pfam" id="PF00730">
    <property type="entry name" value="HhH-GPD"/>
    <property type="match status" value="1"/>
</dbReference>
<evidence type="ECO:0000313" key="9">
    <source>
        <dbReference type="EMBL" id="QHT61589.1"/>
    </source>
</evidence>
<dbReference type="CDD" id="cd00056">
    <property type="entry name" value="ENDO3c"/>
    <property type="match status" value="1"/>
</dbReference>
<dbReference type="InterPro" id="IPR037046">
    <property type="entry name" value="AlkA_N_sf"/>
</dbReference>
<dbReference type="SUPFAM" id="SSF48150">
    <property type="entry name" value="DNA-glycosylase"/>
    <property type="match status" value="1"/>
</dbReference>
<dbReference type="GO" id="GO:0006285">
    <property type="term" value="P:base-excision repair, AP site formation"/>
    <property type="evidence" value="ECO:0007669"/>
    <property type="project" value="TreeGrafter"/>
</dbReference>
<dbReference type="Gene3D" id="1.10.340.30">
    <property type="entry name" value="Hypothetical protein, domain 2"/>
    <property type="match status" value="1"/>
</dbReference>
<evidence type="ECO:0000256" key="5">
    <source>
        <dbReference type="ARBA" id="ARBA00022801"/>
    </source>
</evidence>
<accession>A0A6C0G2W4</accession>
<organism evidence="9 10">
    <name type="scientific">Paenibacillus lycopersici</name>
    <dbReference type="NCBI Taxonomy" id="2704462"/>
    <lineage>
        <taxon>Bacteria</taxon>
        <taxon>Bacillati</taxon>
        <taxon>Bacillota</taxon>
        <taxon>Bacilli</taxon>
        <taxon>Bacillales</taxon>
        <taxon>Paenibacillaceae</taxon>
        <taxon>Paenibacillus</taxon>
    </lineage>
</organism>
<evidence type="ECO:0000256" key="3">
    <source>
        <dbReference type="ARBA" id="ARBA00012000"/>
    </source>
</evidence>